<evidence type="ECO:0000259" key="1">
    <source>
        <dbReference type="Pfam" id="PF04480"/>
    </source>
</evidence>
<accession>A0A327KFW3</accession>
<dbReference type="Proteomes" id="UP000248863">
    <property type="component" value="Unassembled WGS sequence"/>
</dbReference>
<dbReference type="AlphaFoldDB" id="A0A327KFW3"/>
<dbReference type="PANTHER" id="PTHR38590:SF1">
    <property type="entry name" value="BLL0828 PROTEIN"/>
    <property type="match status" value="1"/>
</dbReference>
<dbReference type="EMBL" id="NPEU01000190">
    <property type="protein sequence ID" value="RAI37257.1"/>
    <property type="molecule type" value="Genomic_DNA"/>
</dbReference>
<dbReference type="Gene3D" id="3.40.960.10">
    <property type="entry name" value="VSR Endonuclease"/>
    <property type="match status" value="1"/>
</dbReference>
<name>A0A327KFW3_9BRAD</name>
<dbReference type="OrthoDB" id="9798754at2"/>
<dbReference type="SUPFAM" id="SSF52980">
    <property type="entry name" value="Restriction endonuclease-like"/>
    <property type="match status" value="1"/>
</dbReference>
<dbReference type="Pfam" id="PF04480">
    <property type="entry name" value="DUF559"/>
    <property type="match status" value="1"/>
</dbReference>
<evidence type="ECO:0000313" key="3">
    <source>
        <dbReference type="Proteomes" id="UP000248863"/>
    </source>
</evidence>
<reference evidence="2 3" key="1">
    <citation type="submission" date="2017-07" db="EMBL/GenBank/DDBJ databases">
        <title>Draft Genome Sequences of Select Purple Nonsulfur Bacteria.</title>
        <authorList>
            <person name="Lasarre B."/>
            <person name="Mckinlay J.B."/>
        </authorList>
    </citation>
    <scope>NUCLEOTIDE SEQUENCE [LARGE SCALE GENOMIC DNA]</scope>
    <source>
        <strain evidence="2 3">DSM 11907</strain>
    </source>
</reference>
<proteinExistence type="predicted"/>
<dbReference type="InterPro" id="IPR047216">
    <property type="entry name" value="Endonuclease_DUF559_bact"/>
</dbReference>
<sequence length="122" mass="13495">MSEASDRDMTEGERLLWRMLRTKKFGSAKFKRDVPVGPFRVAFACDGAPVIVEVDDSATTGVPRDAERDQWLFCHGYRVLLFRAADIAASPDGILSIIETEVQAAPRRTSRTVVPLRDGEGA</sequence>
<dbReference type="PANTHER" id="PTHR38590">
    <property type="entry name" value="BLL0828 PROTEIN"/>
    <property type="match status" value="1"/>
</dbReference>
<gene>
    <name evidence="2" type="ORF">CH338_16405</name>
</gene>
<comment type="caution">
    <text evidence="2">The sequence shown here is derived from an EMBL/GenBank/DDBJ whole genome shotgun (WGS) entry which is preliminary data.</text>
</comment>
<keyword evidence="3" id="KW-1185">Reference proteome</keyword>
<feature type="domain" description="DUF559" evidence="1">
    <location>
        <begin position="7"/>
        <end position="102"/>
    </location>
</feature>
<dbReference type="InterPro" id="IPR007569">
    <property type="entry name" value="DUF559"/>
</dbReference>
<dbReference type="InterPro" id="IPR011335">
    <property type="entry name" value="Restrct_endonuc-II-like"/>
</dbReference>
<protein>
    <recommendedName>
        <fullName evidence="1">DUF559 domain-containing protein</fullName>
    </recommendedName>
</protein>
<organism evidence="2 3">
    <name type="scientific">Rhodoplanes elegans</name>
    <dbReference type="NCBI Taxonomy" id="29408"/>
    <lineage>
        <taxon>Bacteria</taxon>
        <taxon>Pseudomonadati</taxon>
        <taxon>Pseudomonadota</taxon>
        <taxon>Alphaproteobacteria</taxon>
        <taxon>Hyphomicrobiales</taxon>
        <taxon>Nitrobacteraceae</taxon>
        <taxon>Rhodoplanes</taxon>
    </lineage>
</organism>
<dbReference type="RefSeq" id="WP_111358217.1">
    <property type="nucleotide sequence ID" value="NZ_NHSK01000102.1"/>
</dbReference>
<evidence type="ECO:0000313" key="2">
    <source>
        <dbReference type="EMBL" id="RAI37257.1"/>
    </source>
</evidence>